<evidence type="ECO:0000256" key="1">
    <source>
        <dbReference type="ARBA" id="ARBA00004123"/>
    </source>
</evidence>
<dbReference type="InterPro" id="IPR010730">
    <property type="entry name" value="HET"/>
</dbReference>
<feature type="repeat" description="WD" evidence="5">
    <location>
        <begin position="299"/>
        <end position="341"/>
    </location>
</feature>
<dbReference type="PANTHER" id="PTHR45903:SF1">
    <property type="entry name" value="GLUTAMATE-RICH WD REPEAT-CONTAINING PROTEIN 1"/>
    <property type="match status" value="1"/>
</dbReference>
<gene>
    <name evidence="9" type="ORF">DCS_03575</name>
</gene>
<evidence type="ECO:0000259" key="8">
    <source>
        <dbReference type="Pfam" id="PF12265"/>
    </source>
</evidence>
<dbReference type="InterPro" id="IPR051972">
    <property type="entry name" value="Glutamate-rich_WD_repeat"/>
</dbReference>
<evidence type="ECO:0000256" key="3">
    <source>
        <dbReference type="ARBA" id="ARBA00022737"/>
    </source>
</evidence>
<dbReference type="Pfam" id="PF12265">
    <property type="entry name" value="CAF1C_H4-bd"/>
    <property type="match status" value="1"/>
</dbReference>
<dbReference type="InParanoid" id="A0A151GHJ6"/>
<evidence type="ECO:0000256" key="4">
    <source>
        <dbReference type="ARBA" id="ARBA00023242"/>
    </source>
</evidence>
<dbReference type="InterPro" id="IPR001680">
    <property type="entry name" value="WD40_rpt"/>
</dbReference>
<proteinExistence type="predicted"/>
<comment type="subcellular location">
    <subcellularLocation>
        <location evidence="1">Nucleus</location>
    </subcellularLocation>
</comment>
<name>A0A151GHJ6_DRECN</name>
<feature type="compositionally biased region" description="Acidic residues" evidence="6">
    <location>
        <begin position="943"/>
        <end position="960"/>
    </location>
</feature>
<dbReference type="InterPro" id="IPR022052">
    <property type="entry name" value="Histone-bd_RBBP4-like_N"/>
</dbReference>
<keyword evidence="3" id="KW-0677">Repeat</keyword>
<dbReference type="AlphaFoldDB" id="A0A151GHJ6"/>
<dbReference type="Proteomes" id="UP000076580">
    <property type="component" value="Chromosome 02"/>
</dbReference>
<comment type="caution">
    <text evidence="9">The sequence shown here is derived from an EMBL/GenBank/DDBJ whole genome shotgun (WGS) entry which is preliminary data.</text>
</comment>
<dbReference type="SUPFAM" id="SSF50978">
    <property type="entry name" value="WD40 repeat-like"/>
    <property type="match status" value="1"/>
</dbReference>
<protein>
    <submittedName>
        <fullName evidence="9">Uncharacterized protein</fullName>
    </submittedName>
</protein>
<keyword evidence="2 5" id="KW-0853">WD repeat</keyword>
<accession>A0A151GHJ6</accession>
<evidence type="ECO:0000313" key="9">
    <source>
        <dbReference type="EMBL" id="KYK56574.1"/>
    </source>
</evidence>
<evidence type="ECO:0000313" key="10">
    <source>
        <dbReference type="Proteomes" id="UP000076580"/>
    </source>
</evidence>
<dbReference type="RefSeq" id="XP_040655926.1">
    <property type="nucleotide sequence ID" value="XM_040800893.1"/>
</dbReference>
<sequence>MSKRTADAEGHGPLKGGHRPDLMDVDDKDMGEFEDEFEDEFESEDEIFEAGVDGRPDAEREAEEKAAASMDVDQDTFIVGRSKLEPGQTLAPDVTTYEMLHNLSTPWPCLSFDIVRDSLGDDRSVYPATMYTVAGTQADYAKAADNQLLVTKFSGLSRMEKVDEGSDDEDSDDEHADPILESRSIPLGTTTNRIRAHQMPGSEAGRPPTTLTATMTESTDVFIHDVTPHLASFDNPGSVVTAQQNKPISTIRAHKSEGYAVDWSPTVPGGKLLTGDNDGLIYVTTRTDGGGWVTDNRPFQGHAGSVEEIQWSPSEQSVFASASSDGTIRIWDVRSRSRKPAITVKVSNHDVNVMSWSRQTSNLLASGADDGAWGVWDLRQWKTDADKPQPLAHFNFHKEQITSLEWHPTDDSIMAVAAGDNTVTLWDLAVELDDEESKDTAGVKDVPPQLLFVHYLKDVKELHWHPQITGSLMATGEELSVFRTISVRQLLVSNDGMDSERRALPPKQRGPRLVLVAASTMRLLSTTSLRLELFPGDVVPEYTVLSHRWEDDEVTFEHVESGTARGRRGFPKMKSSARQAQEGEHGTGHIWIDTCCIDKSSSAELSEAINSMFRWYQRATRCLVYLSDVVSVDELAESRWFTRGWTLQELIAPKEVRFFNKHWEHLGDKKSLGRRLSFITGIGEDVLLGADLDAVPVCRKLSWAANRATTRPEDMAYCLMGLLRVNMALLYGEGAERAFKRLQEEFIRESEDETVFAWTADRDEVDGKPYWGMLAPSAGYFRRSANLTIPRFKVPRQGQPTTVTNRGLRTTLLLRSLETDGPQTLFVAPLNCSRSDRDDEGDGDPPEAFTITLQKLSDFESQYARVRPDMVLPIGDADASGHGGEPHMSTVFVRSTPRESDPVAGFCVHGRRDVAFTFVAGSPRGPVAVQGHVVATFGGGGGVDDDDDDDNDDEDDEDDDASIRPSPPMRRYCFLDIPPAEVDAKVGGFHVRNLRRRRVVGSLVMKFTAHLDDRPPPSNRILPTSSYRDPHLVVGLEPAPRNQLGTPSGFVRPWYTFSDGGDQEALEGFASGTTAPRRQHRAPGGASIQVGFSAVTIRSRTYYEVELINATDQSTTASRA</sequence>
<reference evidence="9 10" key="1">
    <citation type="journal article" date="2016" name="Sci. Rep.">
        <title>Insights into Adaptations to a Near-Obligate Nematode Endoparasitic Lifestyle from the Finished Genome of Drechmeria coniospora.</title>
        <authorList>
            <person name="Zhang L."/>
            <person name="Zhou Z."/>
            <person name="Guo Q."/>
            <person name="Fokkens L."/>
            <person name="Miskei M."/>
            <person name="Pocsi I."/>
            <person name="Zhang W."/>
            <person name="Chen M."/>
            <person name="Wang L."/>
            <person name="Sun Y."/>
            <person name="Donzelli B.G."/>
            <person name="Gibson D.M."/>
            <person name="Nelson D.R."/>
            <person name="Luo J.G."/>
            <person name="Rep M."/>
            <person name="Liu H."/>
            <person name="Yang S."/>
            <person name="Wang J."/>
            <person name="Krasnoff S.B."/>
            <person name="Xu Y."/>
            <person name="Molnar I."/>
            <person name="Lin M."/>
        </authorList>
    </citation>
    <scope>NUCLEOTIDE SEQUENCE [LARGE SCALE GENOMIC DNA]</scope>
    <source>
        <strain evidence="9 10">ARSEF 6962</strain>
    </source>
</reference>
<keyword evidence="10" id="KW-1185">Reference proteome</keyword>
<organism evidence="9 10">
    <name type="scientific">Drechmeria coniospora</name>
    <name type="common">Nematophagous fungus</name>
    <name type="synonym">Meria coniospora</name>
    <dbReference type="NCBI Taxonomy" id="98403"/>
    <lineage>
        <taxon>Eukaryota</taxon>
        <taxon>Fungi</taxon>
        <taxon>Dikarya</taxon>
        <taxon>Ascomycota</taxon>
        <taxon>Pezizomycotina</taxon>
        <taxon>Sordariomycetes</taxon>
        <taxon>Hypocreomycetidae</taxon>
        <taxon>Hypocreales</taxon>
        <taxon>Ophiocordycipitaceae</taxon>
        <taxon>Drechmeria</taxon>
    </lineage>
</organism>
<dbReference type="EMBL" id="LAYC01000002">
    <property type="protein sequence ID" value="KYK56574.1"/>
    <property type="molecule type" value="Genomic_DNA"/>
</dbReference>
<feature type="compositionally biased region" description="Basic and acidic residues" evidence="6">
    <location>
        <begin position="52"/>
        <end position="66"/>
    </location>
</feature>
<feature type="domain" description="Heterokaryon incompatibility" evidence="7">
    <location>
        <begin position="542"/>
        <end position="628"/>
    </location>
</feature>
<dbReference type="GO" id="GO:0042254">
    <property type="term" value="P:ribosome biogenesis"/>
    <property type="evidence" value="ECO:0007669"/>
    <property type="project" value="TreeGrafter"/>
</dbReference>
<feature type="compositionally biased region" description="Acidic residues" evidence="6">
    <location>
        <begin position="165"/>
        <end position="175"/>
    </location>
</feature>
<dbReference type="PROSITE" id="PS50294">
    <property type="entry name" value="WD_REPEATS_REGION"/>
    <property type="match status" value="2"/>
</dbReference>
<dbReference type="PANTHER" id="PTHR45903">
    <property type="entry name" value="GLUTAMATE-RICH WD REPEAT-CONTAINING PROTEIN 1"/>
    <property type="match status" value="1"/>
</dbReference>
<keyword evidence="4" id="KW-0539">Nucleus</keyword>
<dbReference type="Pfam" id="PF00400">
    <property type="entry name" value="WD40"/>
    <property type="match status" value="2"/>
</dbReference>
<feature type="domain" description="Histone-binding protein RBBP4-like N-terminal" evidence="8">
    <location>
        <begin position="95"/>
        <end position="155"/>
    </location>
</feature>
<dbReference type="PROSITE" id="PS00678">
    <property type="entry name" value="WD_REPEATS_1"/>
    <property type="match status" value="1"/>
</dbReference>
<feature type="region of interest" description="Disordered" evidence="6">
    <location>
        <begin position="935"/>
        <end position="969"/>
    </location>
</feature>
<evidence type="ECO:0000256" key="6">
    <source>
        <dbReference type="SAM" id="MobiDB-lite"/>
    </source>
</evidence>
<dbReference type="GeneID" id="63716218"/>
<dbReference type="GO" id="GO:0005730">
    <property type="term" value="C:nucleolus"/>
    <property type="evidence" value="ECO:0007669"/>
    <property type="project" value="TreeGrafter"/>
</dbReference>
<dbReference type="InterPro" id="IPR015943">
    <property type="entry name" value="WD40/YVTN_repeat-like_dom_sf"/>
</dbReference>
<feature type="repeat" description="WD" evidence="5">
    <location>
        <begin position="394"/>
        <end position="428"/>
    </location>
</feature>
<feature type="region of interest" description="Disordered" evidence="6">
    <location>
        <begin position="160"/>
        <end position="208"/>
    </location>
</feature>
<feature type="region of interest" description="Disordered" evidence="6">
    <location>
        <begin position="1"/>
        <end position="69"/>
    </location>
</feature>
<dbReference type="Pfam" id="PF06985">
    <property type="entry name" value="HET"/>
    <property type="match status" value="1"/>
</dbReference>
<dbReference type="InterPro" id="IPR019775">
    <property type="entry name" value="WD40_repeat_CS"/>
</dbReference>
<dbReference type="STRING" id="98403.A0A151GHJ6"/>
<evidence type="ECO:0000259" key="7">
    <source>
        <dbReference type="Pfam" id="PF06985"/>
    </source>
</evidence>
<dbReference type="SMART" id="SM00320">
    <property type="entry name" value="WD40"/>
    <property type="match status" value="4"/>
</dbReference>
<dbReference type="PROSITE" id="PS50082">
    <property type="entry name" value="WD_REPEATS_2"/>
    <property type="match status" value="2"/>
</dbReference>
<evidence type="ECO:0000256" key="2">
    <source>
        <dbReference type="ARBA" id="ARBA00022574"/>
    </source>
</evidence>
<feature type="compositionally biased region" description="Basic and acidic residues" evidence="6">
    <location>
        <begin position="1"/>
        <end position="22"/>
    </location>
</feature>
<feature type="compositionally biased region" description="Acidic residues" evidence="6">
    <location>
        <begin position="23"/>
        <end position="48"/>
    </location>
</feature>
<evidence type="ECO:0000256" key="5">
    <source>
        <dbReference type="PROSITE-ProRule" id="PRU00221"/>
    </source>
</evidence>
<dbReference type="InterPro" id="IPR036322">
    <property type="entry name" value="WD40_repeat_dom_sf"/>
</dbReference>
<dbReference type="Gene3D" id="2.130.10.10">
    <property type="entry name" value="YVTN repeat-like/Quinoprotein amine dehydrogenase"/>
    <property type="match status" value="1"/>
</dbReference>